<dbReference type="EMBL" id="KL197765">
    <property type="protein sequence ID" value="KDQ50128.1"/>
    <property type="molecule type" value="Genomic_DNA"/>
</dbReference>
<feature type="compositionally biased region" description="Basic and acidic residues" evidence="1">
    <location>
        <begin position="243"/>
        <end position="257"/>
    </location>
</feature>
<dbReference type="InParanoid" id="A0A067P5D8"/>
<feature type="compositionally biased region" description="Basic and acidic residues" evidence="1">
    <location>
        <begin position="69"/>
        <end position="98"/>
    </location>
</feature>
<organism evidence="2 3">
    <name type="scientific">Jaapia argillacea MUCL 33604</name>
    <dbReference type="NCBI Taxonomy" id="933084"/>
    <lineage>
        <taxon>Eukaryota</taxon>
        <taxon>Fungi</taxon>
        <taxon>Dikarya</taxon>
        <taxon>Basidiomycota</taxon>
        <taxon>Agaricomycotina</taxon>
        <taxon>Agaricomycetes</taxon>
        <taxon>Agaricomycetidae</taxon>
        <taxon>Jaapiales</taxon>
        <taxon>Jaapiaceae</taxon>
        <taxon>Jaapia</taxon>
    </lineage>
</organism>
<dbReference type="Proteomes" id="UP000027265">
    <property type="component" value="Unassembled WGS sequence"/>
</dbReference>
<feature type="region of interest" description="Disordered" evidence="1">
    <location>
        <begin position="1"/>
        <end position="44"/>
    </location>
</feature>
<proteinExistence type="predicted"/>
<feature type="compositionally biased region" description="Basic and acidic residues" evidence="1">
    <location>
        <begin position="8"/>
        <end position="31"/>
    </location>
</feature>
<reference evidence="3" key="1">
    <citation type="journal article" date="2014" name="Proc. Natl. Acad. Sci. U.S.A.">
        <title>Extensive sampling of basidiomycete genomes demonstrates inadequacy of the white-rot/brown-rot paradigm for wood decay fungi.</title>
        <authorList>
            <person name="Riley R."/>
            <person name="Salamov A.A."/>
            <person name="Brown D.W."/>
            <person name="Nagy L.G."/>
            <person name="Floudas D."/>
            <person name="Held B.W."/>
            <person name="Levasseur A."/>
            <person name="Lombard V."/>
            <person name="Morin E."/>
            <person name="Otillar R."/>
            <person name="Lindquist E.A."/>
            <person name="Sun H."/>
            <person name="LaButti K.M."/>
            <person name="Schmutz J."/>
            <person name="Jabbour D."/>
            <person name="Luo H."/>
            <person name="Baker S.E."/>
            <person name="Pisabarro A.G."/>
            <person name="Walton J.D."/>
            <person name="Blanchette R.A."/>
            <person name="Henrissat B."/>
            <person name="Martin F."/>
            <person name="Cullen D."/>
            <person name="Hibbett D.S."/>
            <person name="Grigoriev I.V."/>
        </authorList>
    </citation>
    <scope>NUCLEOTIDE SEQUENCE [LARGE SCALE GENOMIC DNA]</scope>
    <source>
        <strain evidence="3">MUCL 33604</strain>
    </source>
</reference>
<keyword evidence="3" id="KW-1185">Reference proteome</keyword>
<dbReference type="HOGENOM" id="CLU_510958_0_0_1"/>
<evidence type="ECO:0000256" key="1">
    <source>
        <dbReference type="SAM" id="MobiDB-lite"/>
    </source>
</evidence>
<feature type="region of interest" description="Disordered" evidence="1">
    <location>
        <begin position="65"/>
        <end position="105"/>
    </location>
</feature>
<gene>
    <name evidence="2" type="ORF">JAAARDRAFT_42308</name>
</gene>
<feature type="compositionally biased region" description="Polar residues" evidence="1">
    <location>
        <begin position="309"/>
        <end position="330"/>
    </location>
</feature>
<feature type="region of interest" description="Disordered" evidence="1">
    <location>
        <begin position="291"/>
        <end position="349"/>
    </location>
</feature>
<evidence type="ECO:0000313" key="2">
    <source>
        <dbReference type="EMBL" id="KDQ50128.1"/>
    </source>
</evidence>
<sequence>MESVKTAWDNRYDCSESRTRQDRNGRPRRDSSPSASDCGTRRERDVARVALSDADRTWIAPEVTPLNPFRRDDRPTRKRSLEPPTHSDNDRIPRRDADWPSPIKVENASPMTISRSLGSRAALYSPTFPDFLLDSPQERLSSLPLFFPLRSTFIPAPSCPPPLIISFFVIQGTDLRHLVFLNPHIHVPCKVLISTRPFHQSLLLLPQGRVAGLIGQQVRCPHLSLAWRTRYFEPEVTPLQNRIENEAKRRRTDERTLDSAPARRAPAPPSPPLPTRAIGITITLRCPLKGMNSKCTSAPEEPPTRSDDNQTSYDQPPQPICSSSTESHITTPPIPVQAKPAPATSHLRLDSRLVEPRTLTTTMHHLHKLPGAHLPTRNHHLMHLTQYLRRRHLCLGRSHNMHYCTTSCSKSLPYITTSVYFQVSTHRTATITLHILCNISFAVVTTLDARTICAIVLQPGPSGSSLYIATSIMAAILGAKDPFLTSFIVSSVLASAAPAVGCCALRCSSLRPKQAPIVPAGVEEERCLYIEVR</sequence>
<dbReference type="AlphaFoldDB" id="A0A067P5D8"/>
<feature type="region of interest" description="Disordered" evidence="1">
    <location>
        <begin position="242"/>
        <end position="278"/>
    </location>
</feature>
<accession>A0A067P5D8</accession>
<evidence type="ECO:0000313" key="3">
    <source>
        <dbReference type="Proteomes" id="UP000027265"/>
    </source>
</evidence>
<name>A0A067P5D8_9AGAM</name>
<protein>
    <submittedName>
        <fullName evidence="2">Uncharacterized protein</fullName>
    </submittedName>
</protein>